<gene>
    <name evidence="9" type="ORF">POM88_011327</name>
</gene>
<dbReference type="PROSITE" id="PS51215">
    <property type="entry name" value="AWS"/>
    <property type="match status" value="1"/>
</dbReference>
<name>A0AAD8IV95_9APIA</name>
<evidence type="ECO:0000256" key="3">
    <source>
        <dbReference type="ARBA" id="ARBA00022454"/>
    </source>
</evidence>
<dbReference type="GO" id="GO:0005741">
    <property type="term" value="C:mitochondrial outer membrane"/>
    <property type="evidence" value="ECO:0007669"/>
    <property type="project" value="InterPro"/>
</dbReference>
<dbReference type="Gene3D" id="2.40.160.10">
    <property type="entry name" value="Porin"/>
    <property type="match status" value="1"/>
</dbReference>
<evidence type="ECO:0000256" key="4">
    <source>
        <dbReference type="ARBA" id="ARBA00022603"/>
    </source>
</evidence>
<evidence type="ECO:0000313" key="9">
    <source>
        <dbReference type="EMBL" id="KAK1392271.1"/>
    </source>
</evidence>
<dbReference type="PANTHER" id="PTHR22884">
    <property type="entry name" value="SET DOMAIN PROTEINS"/>
    <property type="match status" value="1"/>
</dbReference>
<dbReference type="Proteomes" id="UP001237642">
    <property type="component" value="Unassembled WGS sequence"/>
</dbReference>
<dbReference type="GO" id="GO:0055085">
    <property type="term" value="P:transmembrane transport"/>
    <property type="evidence" value="ECO:0007669"/>
    <property type="project" value="InterPro"/>
</dbReference>
<dbReference type="Gene3D" id="2.170.270.10">
    <property type="entry name" value="SET domain"/>
    <property type="match status" value="1"/>
</dbReference>
<dbReference type="InterPro" id="IPR027246">
    <property type="entry name" value="Porin_Euk/Tom40"/>
</dbReference>
<keyword evidence="3" id="KW-0158">Chromosome</keyword>
<keyword evidence="4" id="KW-0489">Methyltransferase</keyword>
<reference evidence="9" key="2">
    <citation type="submission" date="2023-05" db="EMBL/GenBank/DDBJ databases">
        <authorList>
            <person name="Schelkunov M.I."/>
        </authorList>
    </citation>
    <scope>NUCLEOTIDE SEQUENCE</scope>
    <source>
        <strain evidence="9">Hsosn_3</strain>
        <tissue evidence="9">Leaf</tissue>
    </source>
</reference>
<dbReference type="SUPFAM" id="SSF82199">
    <property type="entry name" value="SET domain"/>
    <property type="match status" value="1"/>
</dbReference>
<dbReference type="GO" id="GO:0032259">
    <property type="term" value="P:methylation"/>
    <property type="evidence" value="ECO:0007669"/>
    <property type="project" value="UniProtKB-KW"/>
</dbReference>
<protein>
    <recommendedName>
        <fullName evidence="8">AWS domain-containing protein</fullName>
    </recommendedName>
</protein>
<accession>A0AAD8IV95</accession>
<dbReference type="InterPro" id="IPR023614">
    <property type="entry name" value="Porin_dom_sf"/>
</dbReference>
<dbReference type="Pfam" id="PF01459">
    <property type="entry name" value="Porin_3"/>
    <property type="match status" value="1"/>
</dbReference>
<keyword evidence="7" id="KW-0539">Nucleus</keyword>
<organism evidence="9 10">
    <name type="scientific">Heracleum sosnowskyi</name>
    <dbReference type="NCBI Taxonomy" id="360622"/>
    <lineage>
        <taxon>Eukaryota</taxon>
        <taxon>Viridiplantae</taxon>
        <taxon>Streptophyta</taxon>
        <taxon>Embryophyta</taxon>
        <taxon>Tracheophyta</taxon>
        <taxon>Spermatophyta</taxon>
        <taxon>Magnoliopsida</taxon>
        <taxon>eudicotyledons</taxon>
        <taxon>Gunneridae</taxon>
        <taxon>Pentapetalae</taxon>
        <taxon>asterids</taxon>
        <taxon>campanulids</taxon>
        <taxon>Apiales</taxon>
        <taxon>Apiaceae</taxon>
        <taxon>Apioideae</taxon>
        <taxon>apioid superclade</taxon>
        <taxon>Tordylieae</taxon>
        <taxon>Tordyliinae</taxon>
        <taxon>Heracleum</taxon>
    </lineage>
</organism>
<dbReference type="GO" id="GO:0005634">
    <property type="term" value="C:nucleus"/>
    <property type="evidence" value="ECO:0007669"/>
    <property type="project" value="UniProtKB-SubCell"/>
</dbReference>
<dbReference type="EMBL" id="JAUIZM010000003">
    <property type="protein sequence ID" value="KAK1392271.1"/>
    <property type="molecule type" value="Genomic_DNA"/>
</dbReference>
<dbReference type="AlphaFoldDB" id="A0AAD8IV95"/>
<dbReference type="GO" id="GO:0005694">
    <property type="term" value="C:chromosome"/>
    <property type="evidence" value="ECO:0007669"/>
    <property type="project" value="UniProtKB-SubCell"/>
</dbReference>
<reference evidence="9" key="1">
    <citation type="submission" date="2023-02" db="EMBL/GenBank/DDBJ databases">
        <title>Genome of toxic invasive species Heracleum sosnowskyi carries increased number of genes despite the absence of recent whole-genome duplications.</title>
        <authorList>
            <person name="Schelkunov M."/>
            <person name="Shtratnikova V."/>
            <person name="Makarenko M."/>
            <person name="Klepikova A."/>
            <person name="Omelchenko D."/>
            <person name="Novikova G."/>
            <person name="Obukhova E."/>
            <person name="Bogdanov V."/>
            <person name="Penin A."/>
            <person name="Logacheva M."/>
        </authorList>
    </citation>
    <scope>NUCLEOTIDE SEQUENCE</scope>
    <source>
        <strain evidence="9">Hsosn_3</strain>
        <tissue evidence="9">Leaf</tissue>
    </source>
</reference>
<evidence type="ECO:0000256" key="7">
    <source>
        <dbReference type="ARBA" id="ARBA00023242"/>
    </source>
</evidence>
<dbReference type="InterPro" id="IPR046341">
    <property type="entry name" value="SET_dom_sf"/>
</dbReference>
<evidence type="ECO:0000256" key="2">
    <source>
        <dbReference type="ARBA" id="ARBA00004286"/>
    </source>
</evidence>
<dbReference type="GO" id="GO:0042054">
    <property type="term" value="F:histone methyltransferase activity"/>
    <property type="evidence" value="ECO:0007669"/>
    <property type="project" value="InterPro"/>
</dbReference>
<comment type="subcellular location">
    <subcellularLocation>
        <location evidence="2">Chromosome</location>
    </subcellularLocation>
    <subcellularLocation>
        <location evidence="1">Nucleus</location>
    </subcellularLocation>
</comment>
<proteinExistence type="predicted"/>
<dbReference type="InterPro" id="IPR050777">
    <property type="entry name" value="SET2_Histone-Lys_MeTrsfase"/>
</dbReference>
<sequence length="130" mass="14158">MAKGPGLYSDIGKRARDLLNKDYQNDQKFTLSTCSATGVVSDADIGCTNCISSDCSENCVCRVQCISCSKSCRCSGTYNNRPFRKEKKIEVVKTEHCGWGVVAAESINKGDFVIEYVGEGNVLELLSLLV</sequence>
<keyword evidence="6" id="KW-0949">S-adenosyl-L-methionine</keyword>
<keyword evidence="5" id="KW-0808">Transferase</keyword>
<evidence type="ECO:0000256" key="1">
    <source>
        <dbReference type="ARBA" id="ARBA00004123"/>
    </source>
</evidence>
<evidence type="ECO:0000256" key="5">
    <source>
        <dbReference type="ARBA" id="ARBA00022679"/>
    </source>
</evidence>
<keyword evidence="10" id="KW-1185">Reference proteome</keyword>
<evidence type="ECO:0000259" key="8">
    <source>
        <dbReference type="PROSITE" id="PS51215"/>
    </source>
</evidence>
<comment type="caution">
    <text evidence="9">The sequence shown here is derived from an EMBL/GenBank/DDBJ whole genome shotgun (WGS) entry which is preliminary data.</text>
</comment>
<feature type="domain" description="AWS" evidence="8">
    <location>
        <begin position="43"/>
        <end position="87"/>
    </location>
</feature>
<evidence type="ECO:0000256" key="6">
    <source>
        <dbReference type="ARBA" id="ARBA00022691"/>
    </source>
</evidence>
<evidence type="ECO:0000313" key="10">
    <source>
        <dbReference type="Proteomes" id="UP001237642"/>
    </source>
</evidence>
<dbReference type="InterPro" id="IPR006560">
    <property type="entry name" value="AWS_dom"/>
</dbReference>